<accession>A0A6N9HBU2</accession>
<proteinExistence type="predicted"/>
<dbReference type="Proteomes" id="UP000469215">
    <property type="component" value="Unassembled WGS sequence"/>
</dbReference>
<dbReference type="RefSeq" id="WP_160954325.1">
    <property type="nucleotide sequence ID" value="NZ_WWEQ01000098.1"/>
</dbReference>
<dbReference type="Pfam" id="PF18367">
    <property type="entry name" value="Rv2175c_C"/>
    <property type="match status" value="1"/>
</dbReference>
<organism evidence="2 3">
    <name type="scientific">Brevibacterium rongguiense</name>
    <dbReference type="NCBI Taxonomy" id="2695267"/>
    <lineage>
        <taxon>Bacteria</taxon>
        <taxon>Bacillati</taxon>
        <taxon>Actinomycetota</taxon>
        <taxon>Actinomycetes</taxon>
        <taxon>Micrococcales</taxon>
        <taxon>Brevibacteriaceae</taxon>
        <taxon>Brevibacterium</taxon>
    </lineage>
</organism>
<comment type="caution">
    <text evidence="2">The sequence shown here is derived from an EMBL/GenBank/DDBJ whole genome shotgun (WGS) entry which is preliminary data.</text>
</comment>
<evidence type="ECO:0000259" key="1">
    <source>
        <dbReference type="Pfam" id="PF18367"/>
    </source>
</evidence>
<dbReference type="InterPro" id="IPR041098">
    <property type="entry name" value="Rv2175c_C"/>
</dbReference>
<dbReference type="EMBL" id="WWEQ01000098">
    <property type="protein sequence ID" value="MYM20924.1"/>
    <property type="molecule type" value="Genomic_DNA"/>
</dbReference>
<dbReference type="GO" id="GO:0003677">
    <property type="term" value="F:DNA binding"/>
    <property type="evidence" value="ECO:0007669"/>
    <property type="project" value="UniProtKB-KW"/>
</dbReference>
<keyword evidence="3" id="KW-1185">Reference proteome</keyword>
<evidence type="ECO:0000313" key="2">
    <source>
        <dbReference type="EMBL" id="MYM20924.1"/>
    </source>
</evidence>
<keyword evidence="2" id="KW-0238">DNA-binding</keyword>
<evidence type="ECO:0000313" key="3">
    <source>
        <dbReference type="Proteomes" id="UP000469215"/>
    </source>
</evidence>
<protein>
    <submittedName>
        <fullName evidence="2">DNA-binding protein</fullName>
    </submittedName>
</protein>
<gene>
    <name evidence="2" type="ORF">GSY69_13375</name>
</gene>
<dbReference type="AlphaFoldDB" id="A0A6N9HBU2"/>
<feature type="domain" description="Rv2175c C-terminal" evidence="1">
    <location>
        <begin position="61"/>
        <end position="116"/>
    </location>
</feature>
<sequence length="117" mass="12695">MSTAEELVDAWLPLPDIAEVTGLGISQVRRLVEDRAICGIKTGDPKVFRVPAAFLLDDGVVPALRGTLVLLHDAGFDDDESIAWLFTEDDSLPGRPIDQLRAGAKGEVRRRAQALAF</sequence>
<name>A0A6N9HBU2_9MICO</name>
<reference evidence="2 3" key="1">
    <citation type="submission" date="2020-01" db="EMBL/GenBank/DDBJ databases">
        <authorList>
            <person name="Deng T."/>
        </authorList>
    </citation>
    <scope>NUCLEOTIDE SEQUENCE [LARGE SCALE GENOMIC DNA]</scope>
    <source>
        <strain evidence="2 3">5221</strain>
    </source>
</reference>